<dbReference type="CDD" id="cd14744">
    <property type="entry name" value="PAAR_CT_2"/>
    <property type="match status" value="1"/>
</dbReference>
<keyword evidence="2" id="KW-1185">Reference proteome</keyword>
<sequence>MAKGYYLVIQDKTTCGGVILAGDPTHKLMGKPIVREQDPVTCGQHPGVFTIVGSVPEDTLNGRKFAGTLHSKSSCPCKSRLIPSVMIKTYEK</sequence>
<reference evidence="1 2" key="1">
    <citation type="submission" date="2020-03" db="EMBL/GenBank/DDBJ databases">
        <title>Rahnella aceri sp. nov., isoated from traditional Jeju Makgeolli.</title>
        <authorList>
            <person name="Kim I.S."/>
            <person name="Jeon D."/>
        </authorList>
    </citation>
    <scope>NUCLEOTIDE SEQUENCE [LARGE SCALE GENOMIC DNA]</scope>
    <source>
        <strain evidence="1 2">Lac-M11</strain>
    </source>
</reference>
<gene>
    <name evidence="1" type="ORF">GW579_14835</name>
</gene>
<comment type="caution">
    <text evidence="1">The sequence shown here is derived from an EMBL/GenBank/DDBJ whole genome shotgun (WGS) entry which is preliminary data.</text>
</comment>
<protein>
    <submittedName>
        <fullName evidence="1">PAAR domain-containing protein</fullName>
    </submittedName>
</protein>
<dbReference type="EMBL" id="JAADJS010000003">
    <property type="protein sequence ID" value="NGX88353.1"/>
    <property type="molecule type" value="Genomic_DNA"/>
</dbReference>
<name>A0A6M2B6U3_9GAMM</name>
<organism evidence="1 2">
    <name type="scientific">Rahnella contaminans</name>
    <dbReference type="NCBI Taxonomy" id="2703882"/>
    <lineage>
        <taxon>Bacteria</taxon>
        <taxon>Pseudomonadati</taxon>
        <taxon>Pseudomonadota</taxon>
        <taxon>Gammaproteobacteria</taxon>
        <taxon>Enterobacterales</taxon>
        <taxon>Yersiniaceae</taxon>
        <taxon>Rahnella</taxon>
    </lineage>
</organism>
<evidence type="ECO:0000313" key="1">
    <source>
        <dbReference type="EMBL" id="NGX88353.1"/>
    </source>
</evidence>
<proteinExistence type="predicted"/>
<evidence type="ECO:0000313" key="2">
    <source>
        <dbReference type="Proteomes" id="UP000476696"/>
    </source>
</evidence>
<dbReference type="AlphaFoldDB" id="A0A6M2B6U3"/>
<dbReference type="Pfam" id="PF05488">
    <property type="entry name" value="PAAR_motif"/>
    <property type="match status" value="1"/>
</dbReference>
<dbReference type="Proteomes" id="UP000476696">
    <property type="component" value="Unassembled WGS sequence"/>
</dbReference>
<dbReference type="InterPro" id="IPR008727">
    <property type="entry name" value="PAAR_motif"/>
</dbReference>
<accession>A0A6M2B6U3</accession>